<accession>A0A1B2EBS3</accession>
<feature type="transmembrane region" description="Helical" evidence="1">
    <location>
        <begin position="73"/>
        <end position="95"/>
    </location>
</feature>
<dbReference type="AlphaFoldDB" id="A0A1B2EBS3"/>
<proteinExistence type="predicted"/>
<protein>
    <submittedName>
        <fullName evidence="2">Uncharacterized protein</fullName>
    </submittedName>
</protein>
<keyword evidence="1" id="KW-0812">Transmembrane</keyword>
<sequence length="96" mass="10971">MTELKQFGTIGLQRGRDGFVNLAWDGAILFGGLSVVAAMIARRSWRDFKDALKQPLTPETGDMPYLRHWDFRYWHRIGLAAAALSFLCLILSLMLW</sequence>
<evidence type="ECO:0000256" key="1">
    <source>
        <dbReference type="SAM" id="Phobius"/>
    </source>
</evidence>
<dbReference type="EMBL" id="CP016616">
    <property type="protein sequence ID" value="ANY77434.1"/>
    <property type="molecule type" value="Genomic_DNA"/>
</dbReference>
<feature type="transmembrane region" description="Helical" evidence="1">
    <location>
        <begin position="22"/>
        <end position="41"/>
    </location>
</feature>
<evidence type="ECO:0000313" key="2">
    <source>
        <dbReference type="EMBL" id="ANY77434.1"/>
    </source>
</evidence>
<organism evidence="2">
    <name type="scientific">Microvirga ossetica</name>
    <dbReference type="NCBI Taxonomy" id="1882682"/>
    <lineage>
        <taxon>Bacteria</taxon>
        <taxon>Pseudomonadati</taxon>
        <taxon>Pseudomonadota</taxon>
        <taxon>Alphaproteobacteria</taxon>
        <taxon>Hyphomicrobiales</taxon>
        <taxon>Methylobacteriaceae</taxon>
        <taxon>Microvirga</taxon>
    </lineage>
</organism>
<keyword evidence="1" id="KW-1133">Transmembrane helix</keyword>
<keyword evidence="1" id="KW-0472">Membrane</keyword>
<name>A0A1B2EBS3_9HYPH</name>
<gene>
    <name evidence="2" type="ORF">BB934_03695</name>
</gene>
<dbReference type="KEGG" id="moc:BB934_03695"/>
<reference evidence="2" key="1">
    <citation type="submission" date="2016-07" db="EMBL/GenBank/DDBJ databases">
        <title>Microvirga ossetica sp. nov. a new species of rhizobia isolated from root nodules of the legume species Vicia alpestris Steven originated from North Ossetia region in the Caucasus.</title>
        <authorList>
            <person name="Safronova V.I."/>
            <person name="Kuznetsova I.G."/>
            <person name="Sazanova A.L."/>
            <person name="Belimov A."/>
            <person name="Andronov E."/>
            <person name="Osledkin Y.S."/>
            <person name="Onishchuk O.P."/>
            <person name="Kurchak O.N."/>
            <person name="Shaposhnikov A.I."/>
            <person name="Willems A."/>
            <person name="Tikhonovich I.A."/>
        </authorList>
    </citation>
    <scope>NUCLEOTIDE SEQUENCE [LARGE SCALE GENOMIC DNA]</scope>
    <source>
        <strain evidence="2">V5/3M</strain>
    </source>
</reference>